<evidence type="ECO:0000313" key="2">
    <source>
        <dbReference type="Proteomes" id="UP000244855"/>
    </source>
</evidence>
<evidence type="ECO:0000313" key="1">
    <source>
        <dbReference type="EMBL" id="PVH93828.1"/>
    </source>
</evidence>
<dbReference type="AlphaFoldDB" id="A0A2V1D722"/>
<reference evidence="1 2" key="1">
    <citation type="journal article" date="2018" name="Sci. Rep.">
        <title>Comparative genomics provides insights into the lifestyle and reveals functional heterogeneity of dark septate endophytic fungi.</title>
        <authorList>
            <person name="Knapp D.G."/>
            <person name="Nemeth J.B."/>
            <person name="Barry K."/>
            <person name="Hainaut M."/>
            <person name="Henrissat B."/>
            <person name="Johnson J."/>
            <person name="Kuo A."/>
            <person name="Lim J.H.P."/>
            <person name="Lipzen A."/>
            <person name="Nolan M."/>
            <person name="Ohm R.A."/>
            <person name="Tamas L."/>
            <person name="Grigoriev I.V."/>
            <person name="Spatafora J.W."/>
            <person name="Nagy L.G."/>
            <person name="Kovacs G.M."/>
        </authorList>
    </citation>
    <scope>NUCLEOTIDE SEQUENCE [LARGE SCALE GENOMIC DNA]</scope>
    <source>
        <strain evidence="1 2">DSE2036</strain>
    </source>
</reference>
<gene>
    <name evidence="1" type="ORF">DM02DRAFT_634225</name>
</gene>
<sequence length="182" mass="20599">MSMDPICSRVLVKTCTWVVTLRGCHNRRLGALPETRPGLSTHLPFTIDPSLESHRSPESQDTMAQIFSILSEPGTATAPGLLKLIIYPLTKAKQSIQGFTIVGWVQWLGHVENSLVNHHLRLRDLGYEALGRDLHFFRIISWNFETTSPGSLFLNCPHPKPELYKRWWEDTDMSETDGGESD</sequence>
<organism evidence="1 2">
    <name type="scientific">Periconia macrospinosa</name>
    <dbReference type="NCBI Taxonomy" id="97972"/>
    <lineage>
        <taxon>Eukaryota</taxon>
        <taxon>Fungi</taxon>
        <taxon>Dikarya</taxon>
        <taxon>Ascomycota</taxon>
        <taxon>Pezizomycotina</taxon>
        <taxon>Dothideomycetes</taxon>
        <taxon>Pleosporomycetidae</taxon>
        <taxon>Pleosporales</taxon>
        <taxon>Massarineae</taxon>
        <taxon>Periconiaceae</taxon>
        <taxon>Periconia</taxon>
    </lineage>
</organism>
<dbReference type="EMBL" id="KZ805565">
    <property type="protein sequence ID" value="PVH93828.1"/>
    <property type="molecule type" value="Genomic_DNA"/>
</dbReference>
<accession>A0A2V1D722</accession>
<dbReference type="Proteomes" id="UP000244855">
    <property type="component" value="Unassembled WGS sequence"/>
</dbReference>
<name>A0A2V1D722_9PLEO</name>
<keyword evidence="2" id="KW-1185">Reference proteome</keyword>
<protein>
    <submittedName>
        <fullName evidence="1">Uncharacterized protein</fullName>
    </submittedName>
</protein>
<proteinExistence type="predicted"/>